<accession>A0A346NSC6</accession>
<dbReference type="KEGG" id="salm:D0Y50_07300"/>
<reference evidence="5 6" key="1">
    <citation type="submission" date="2018-08" db="EMBL/GenBank/DDBJ databases">
        <title>Salinimonas sediminis sp. nov., a piezophilic bacterium isolated from a deep-sea sediment sample from the New Britain Trench.</title>
        <authorList>
            <person name="Cao J."/>
        </authorList>
    </citation>
    <scope>NUCLEOTIDE SEQUENCE [LARGE SCALE GENOMIC DNA]</scope>
    <source>
        <strain evidence="5 6">N102</strain>
    </source>
</reference>
<dbReference type="GO" id="GO:0004000">
    <property type="term" value="F:adenosine deaminase activity"/>
    <property type="evidence" value="ECO:0007669"/>
    <property type="project" value="TreeGrafter"/>
</dbReference>
<dbReference type="PANTHER" id="PTHR11409">
    <property type="entry name" value="ADENOSINE DEAMINASE"/>
    <property type="match status" value="1"/>
</dbReference>
<dbReference type="InterPro" id="IPR001365">
    <property type="entry name" value="A_deaminase_dom"/>
</dbReference>
<dbReference type="OrthoDB" id="105475at2"/>
<comment type="cofactor">
    <cofactor evidence="1">
        <name>Zn(2+)</name>
        <dbReference type="ChEBI" id="CHEBI:29105"/>
    </cofactor>
</comment>
<evidence type="ECO:0000313" key="6">
    <source>
        <dbReference type="Proteomes" id="UP000262073"/>
    </source>
</evidence>
<protein>
    <submittedName>
        <fullName evidence="5">Adenosine deaminase</fullName>
    </submittedName>
</protein>
<dbReference type="InterPro" id="IPR032466">
    <property type="entry name" value="Metal_Hydrolase"/>
</dbReference>
<dbReference type="AlphaFoldDB" id="A0A346NSC6"/>
<dbReference type="GO" id="GO:0046103">
    <property type="term" value="P:inosine biosynthetic process"/>
    <property type="evidence" value="ECO:0007669"/>
    <property type="project" value="TreeGrafter"/>
</dbReference>
<keyword evidence="6" id="KW-1185">Reference proteome</keyword>
<dbReference type="EMBL" id="CP031769">
    <property type="protein sequence ID" value="AXR08433.1"/>
    <property type="molecule type" value="Genomic_DNA"/>
</dbReference>
<dbReference type="InterPro" id="IPR006330">
    <property type="entry name" value="Ado/ade_deaminase"/>
</dbReference>
<keyword evidence="3" id="KW-0378">Hydrolase</keyword>
<dbReference type="Pfam" id="PF00962">
    <property type="entry name" value="A_deaminase"/>
    <property type="match status" value="1"/>
</dbReference>
<evidence type="ECO:0000256" key="3">
    <source>
        <dbReference type="ARBA" id="ARBA00022801"/>
    </source>
</evidence>
<gene>
    <name evidence="5" type="ORF">D0Y50_07300</name>
</gene>
<dbReference type="GO" id="GO:0006154">
    <property type="term" value="P:adenosine catabolic process"/>
    <property type="evidence" value="ECO:0007669"/>
    <property type="project" value="TreeGrafter"/>
</dbReference>
<evidence type="ECO:0000313" key="5">
    <source>
        <dbReference type="EMBL" id="AXR08433.1"/>
    </source>
</evidence>
<dbReference type="Proteomes" id="UP000262073">
    <property type="component" value="Chromosome"/>
</dbReference>
<name>A0A346NSC6_9ALTE</name>
<dbReference type="GO" id="GO:0046872">
    <property type="term" value="F:metal ion binding"/>
    <property type="evidence" value="ECO:0007669"/>
    <property type="project" value="UniProtKB-KW"/>
</dbReference>
<feature type="domain" description="Adenosine deaminase" evidence="4">
    <location>
        <begin position="115"/>
        <end position="413"/>
    </location>
</feature>
<organism evidence="5 6">
    <name type="scientific">Salinimonas sediminis</name>
    <dbReference type="NCBI Taxonomy" id="2303538"/>
    <lineage>
        <taxon>Bacteria</taxon>
        <taxon>Pseudomonadati</taxon>
        <taxon>Pseudomonadota</taxon>
        <taxon>Gammaproteobacteria</taxon>
        <taxon>Alteromonadales</taxon>
        <taxon>Alteromonadaceae</taxon>
        <taxon>Alteromonas/Salinimonas group</taxon>
        <taxon>Salinimonas</taxon>
    </lineage>
</organism>
<keyword evidence="2" id="KW-0479">Metal-binding</keyword>
<dbReference type="PANTHER" id="PTHR11409:SF39">
    <property type="entry name" value="ADENOSINE DEAMINASE 2"/>
    <property type="match status" value="1"/>
</dbReference>
<evidence type="ECO:0000256" key="2">
    <source>
        <dbReference type="ARBA" id="ARBA00022723"/>
    </source>
</evidence>
<dbReference type="Gene3D" id="3.20.20.140">
    <property type="entry name" value="Metal-dependent hydrolases"/>
    <property type="match status" value="1"/>
</dbReference>
<proteinExistence type="predicted"/>
<evidence type="ECO:0000259" key="4">
    <source>
        <dbReference type="Pfam" id="PF00962"/>
    </source>
</evidence>
<sequence length="458" mass="52665">MDEWFSAFKAQATPAQLYGFLQHMPKGGDLHHHLTGSGFSHWWWDIATDEAHNGGYRYYTRTLAKLCNGYGTNAYGPMPEHLLFHTVQQSTYNALSDCKKSEYTALSDLTADQQSAFLDSIRLDKPYEGRNEFFETHWQRLGDLTRNPHVQAYLLLKNMQAYQLEQVTYLETQVNVKGMLYPDGSIMQAEQALQTIETMLASQAATDTGVTVRFQYALLRFLPDAEQQLRWIYAFVDAHRDRYVGINFVGREDNDKGYPLRFLPVLRELRQAYPAIALSIHAGEVDEPNHHVRDTLLLGAKRIGHGLNTISDPQTLLLMRHGPYLIEINLISNLLLEYVKDFTEHPFAEYLRTGIPVALSTDDRGMWDSTLTDEFYLAVTRFNLSWQELLALHRNSLQYAFIAEPAKRALIEHWQQQTAVFEQKQITHNTVYHPSQTGQFICRYAPKVCSLATGDKYE</sequence>
<evidence type="ECO:0000256" key="1">
    <source>
        <dbReference type="ARBA" id="ARBA00001947"/>
    </source>
</evidence>
<dbReference type="SUPFAM" id="SSF51556">
    <property type="entry name" value="Metallo-dependent hydrolases"/>
    <property type="match status" value="1"/>
</dbReference>